<organism evidence="1 2">
    <name type="scientific">Pseudovibrio axinellae</name>
    <dbReference type="NCBI Taxonomy" id="989403"/>
    <lineage>
        <taxon>Bacteria</taxon>
        <taxon>Pseudomonadati</taxon>
        <taxon>Pseudomonadota</taxon>
        <taxon>Alphaproteobacteria</taxon>
        <taxon>Hyphomicrobiales</taxon>
        <taxon>Stappiaceae</taxon>
        <taxon>Pseudovibrio</taxon>
    </lineage>
</organism>
<dbReference type="EMBL" id="LMCB01000058">
    <property type="protein sequence ID" value="KZL15856.1"/>
    <property type="molecule type" value="Genomic_DNA"/>
</dbReference>
<evidence type="ECO:0000313" key="1">
    <source>
        <dbReference type="EMBL" id="KZL15856.1"/>
    </source>
</evidence>
<dbReference type="PATRIC" id="fig|989403.3.peg.3793"/>
<comment type="caution">
    <text evidence="1">The sequence shown here is derived from an EMBL/GenBank/DDBJ whole genome shotgun (WGS) entry which is preliminary data.</text>
</comment>
<accession>A0A165W289</accession>
<gene>
    <name evidence="1" type="ORF">PsAD2_03516</name>
</gene>
<dbReference type="AlphaFoldDB" id="A0A165W289"/>
<protein>
    <submittedName>
        <fullName evidence="1">Uncharacterized protein</fullName>
    </submittedName>
</protein>
<proteinExistence type="predicted"/>
<keyword evidence="2" id="KW-1185">Reference proteome</keyword>
<reference evidence="1 2" key="1">
    <citation type="journal article" date="2016" name="Front. Microbiol.">
        <title>Comparative Genomic Analysis Reveals a Diverse Repertoire of Genes Involved in Prokaryote-Eukaryote Interactions within the Pseudovibrio Genus.</title>
        <authorList>
            <person name="Romano S."/>
            <person name="Fernandez-Guerra A."/>
            <person name="Reen F.J."/>
            <person name="Glockner F.O."/>
            <person name="Crowley S.P."/>
            <person name="O'Sullivan O."/>
            <person name="Cotter P.D."/>
            <person name="Adams C."/>
            <person name="Dobson A.D."/>
            <person name="O'Gara F."/>
        </authorList>
    </citation>
    <scope>NUCLEOTIDE SEQUENCE [LARGE SCALE GENOMIC DNA]</scope>
    <source>
        <strain evidence="1 2">Ad2</strain>
    </source>
</reference>
<sequence>MLIAEIKQNGFIKKSQLIDLFNKIRGNGHVLIVKSDGDRDENSYTCMALLQGSLSVCN</sequence>
<dbReference type="Proteomes" id="UP000076577">
    <property type="component" value="Unassembled WGS sequence"/>
</dbReference>
<name>A0A165W289_9HYPH</name>
<evidence type="ECO:0000313" key="2">
    <source>
        <dbReference type="Proteomes" id="UP000076577"/>
    </source>
</evidence>